<evidence type="ECO:0000313" key="1">
    <source>
        <dbReference type="EMBL" id="PVD34046.1"/>
    </source>
</evidence>
<sequence>MFVCAEQPQEVAKRPNRAFGSFYRLMQRHSRYLDEQAFAEKMFRLFDMNAARAHQPLLVLPSSPPGSPEAVRTTPASLQCQPQPADHRLASFCRPVRPASSSAFGSHCTAPGRQTTPGHTHNHGPLHRLRSPSTKPHIACLPLGPKDEPAVWTESCHRRFHSVATDLRSRVDLTVTTVTSCEKHVT</sequence>
<keyword evidence="2" id="KW-1185">Reference proteome</keyword>
<dbReference type="Proteomes" id="UP000245119">
    <property type="component" value="Linkage Group LG3"/>
</dbReference>
<comment type="caution">
    <text evidence="1">The sequence shown here is derived from an EMBL/GenBank/DDBJ whole genome shotgun (WGS) entry which is preliminary data.</text>
</comment>
<proteinExistence type="predicted"/>
<reference evidence="1 2" key="1">
    <citation type="submission" date="2018-04" db="EMBL/GenBank/DDBJ databases">
        <title>The genome of golden apple snail Pomacea canaliculata provides insight into stress tolerance and invasive adaptation.</title>
        <authorList>
            <person name="Liu C."/>
            <person name="Liu B."/>
            <person name="Ren Y."/>
            <person name="Zhang Y."/>
            <person name="Wang H."/>
            <person name="Li S."/>
            <person name="Jiang F."/>
            <person name="Yin L."/>
            <person name="Zhang G."/>
            <person name="Qian W."/>
            <person name="Fan W."/>
        </authorList>
    </citation>
    <scope>NUCLEOTIDE SEQUENCE [LARGE SCALE GENOMIC DNA]</scope>
    <source>
        <strain evidence="1">SZHN2017</strain>
        <tissue evidence="1">Muscle</tissue>
    </source>
</reference>
<protein>
    <submittedName>
        <fullName evidence="1">Uncharacterized protein</fullName>
    </submittedName>
</protein>
<organism evidence="1 2">
    <name type="scientific">Pomacea canaliculata</name>
    <name type="common">Golden apple snail</name>
    <dbReference type="NCBI Taxonomy" id="400727"/>
    <lineage>
        <taxon>Eukaryota</taxon>
        <taxon>Metazoa</taxon>
        <taxon>Spiralia</taxon>
        <taxon>Lophotrochozoa</taxon>
        <taxon>Mollusca</taxon>
        <taxon>Gastropoda</taxon>
        <taxon>Caenogastropoda</taxon>
        <taxon>Architaenioglossa</taxon>
        <taxon>Ampullarioidea</taxon>
        <taxon>Ampullariidae</taxon>
        <taxon>Pomacea</taxon>
    </lineage>
</organism>
<evidence type="ECO:0000313" key="2">
    <source>
        <dbReference type="Proteomes" id="UP000245119"/>
    </source>
</evidence>
<name>A0A2T7PKT2_POMCA</name>
<gene>
    <name evidence="1" type="ORF">C0Q70_05308</name>
</gene>
<dbReference type="AlphaFoldDB" id="A0A2T7PKT2"/>
<accession>A0A2T7PKT2</accession>
<dbReference type="EMBL" id="PZQS01000003">
    <property type="protein sequence ID" value="PVD34046.1"/>
    <property type="molecule type" value="Genomic_DNA"/>
</dbReference>